<dbReference type="PANTHER" id="PTHR36766:SF30">
    <property type="entry name" value="TIR-NBS TYPE DISEASE RESISTANCE PROTEIN-RELATED"/>
    <property type="match status" value="1"/>
</dbReference>
<gene>
    <name evidence="2" type="ORF">CCAX7_33310</name>
</gene>
<keyword evidence="3" id="KW-1185">Reference proteome</keyword>
<organism evidence="2 3">
    <name type="scientific">Capsulimonas corticalis</name>
    <dbReference type="NCBI Taxonomy" id="2219043"/>
    <lineage>
        <taxon>Bacteria</taxon>
        <taxon>Bacillati</taxon>
        <taxon>Armatimonadota</taxon>
        <taxon>Armatimonadia</taxon>
        <taxon>Capsulimonadales</taxon>
        <taxon>Capsulimonadaceae</taxon>
        <taxon>Capsulimonas</taxon>
    </lineage>
</organism>
<accession>A0A402CYP1</accession>
<name>A0A402CYP1_9BACT</name>
<dbReference type="EMBL" id="AP025739">
    <property type="protein sequence ID" value="BDI31280.1"/>
    <property type="molecule type" value="Genomic_DNA"/>
</dbReference>
<proteinExistence type="predicted"/>
<evidence type="ECO:0000313" key="3">
    <source>
        <dbReference type="Proteomes" id="UP000287394"/>
    </source>
</evidence>
<evidence type="ECO:0000313" key="2">
    <source>
        <dbReference type="EMBL" id="BDI31280.1"/>
    </source>
</evidence>
<protein>
    <recommendedName>
        <fullName evidence="1">DUF6745 domain-containing protein</fullName>
    </recommendedName>
</protein>
<feature type="domain" description="DUF6745" evidence="1">
    <location>
        <begin position="242"/>
        <end position="367"/>
    </location>
</feature>
<evidence type="ECO:0000259" key="1">
    <source>
        <dbReference type="Pfam" id="PF20530"/>
    </source>
</evidence>
<dbReference type="InterPro" id="IPR046633">
    <property type="entry name" value="DUF6745"/>
</dbReference>
<dbReference type="OrthoDB" id="871648at2"/>
<sequence>MTTTLDRILTPSIAQAFDRAQIESMILAGRAPRGLRVHGHLSFAGNRTLTQLPEDLRVDSLDLSGCANLTSLPEGLRATRLDCTGCHGLTSLPRRLHCYELTLRDTSITTLPSDLQVEYRLDLTGCAELQSLPEGLKVGSLALQGCASLRALPEGLEVYFLDISGCTRLARWPEQATVRVGRLNARGCRALSYLPSWMTQLAQLDLRGCESLTALPQTLRVSSWIDLADTQITELPAQLAGARLRWRGVPIDARIAFHPETITAREVLGTTNAELRRVLLERMGYERFLSDAHADELDRDTDPGGERRLLRVPMINDEALVCISVLCPSTGRQYIIRVPPRTRTCRQAAAWIAGFDNTDDYRPIMET</sequence>
<dbReference type="KEGG" id="ccot:CCAX7_33310"/>
<dbReference type="SUPFAM" id="SSF52058">
    <property type="entry name" value="L domain-like"/>
    <property type="match status" value="1"/>
</dbReference>
<dbReference type="AlphaFoldDB" id="A0A402CYP1"/>
<dbReference type="InterPro" id="IPR032675">
    <property type="entry name" value="LRR_dom_sf"/>
</dbReference>
<dbReference type="Pfam" id="PF20530">
    <property type="entry name" value="DUF6745"/>
    <property type="match status" value="1"/>
</dbReference>
<dbReference type="PANTHER" id="PTHR36766">
    <property type="entry name" value="PLANT BROAD-SPECTRUM MILDEW RESISTANCE PROTEIN RPW8"/>
    <property type="match status" value="1"/>
</dbReference>
<dbReference type="RefSeq" id="WP_119322427.1">
    <property type="nucleotide sequence ID" value="NZ_AP025739.1"/>
</dbReference>
<dbReference type="Proteomes" id="UP000287394">
    <property type="component" value="Chromosome"/>
</dbReference>
<reference evidence="2 3" key="1">
    <citation type="journal article" date="2019" name="Int. J. Syst. Evol. Microbiol.">
        <title>Capsulimonas corticalis gen. nov., sp. nov., an aerobic capsulated bacterium, of a novel bacterial order, Capsulimonadales ord. nov., of the class Armatimonadia of the phylum Armatimonadetes.</title>
        <authorList>
            <person name="Li J."/>
            <person name="Kudo C."/>
            <person name="Tonouchi A."/>
        </authorList>
    </citation>
    <scope>NUCLEOTIDE SEQUENCE [LARGE SCALE GENOMIC DNA]</scope>
    <source>
        <strain evidence="2 3">AX-7</strain>
    </source>
</reference>
<dbReference type="Gene3D" id="3.80.10.10">
    <property type="entry name" value="Ribonuclease Inhibitor"/>
    <property type="match status" value="1"/>
</dbReference>